<dbReference type="RefSeq" id="WP_024618924.1">
    <property type="nucleotide sequence ID" value="NZ_CP077080.1"/>
</dbReference>
<evidence type="ECO:0000313" key="1">
    <source>
        <dbReference type="EMBL" id="QXI54365.1"/>
    </source>
</evidence>
<evidence type="ECO:0000313" key="2">
    <source>
        <dbReference type="Proteomes" id="UP000824066"/>
    </source>
</evidence>
<sequence>MAAKEIRISIEDLDRDSSPEVLFEFYSGKELDFSTSVSSSLKNGRYDKVDVKGDADGDGDFDAQDDELFIQLAKAAVALLK</sequence>
<organism evidence="1 2">
    <name type="scientific">Pseudomonas canavaninivorans</name>
    <dbReference type="NCBI Taxonomy" id="2842348"/>
    <lineage>
        <taxon>Bacteria</taxon>
        <taxon>Pseudomonadati</taxon>
        <taxon>Pseudomonadota</taxon>
        <taxon>Gammaproteobacteria</taxon>
        <taxon>Pseudomonadales</taxon>
        <taxon>Pseudomonadaceae</taxon>
        <taxon>Pseudomonas</taxon>
    </lineage>
</organism>
<dbReference type="EMBL" id="CP077080">
    <property type="protein sequence ID" value="QXI54365.1"/>
    <property type="molecule type" value="Genomic_DNA"/>
</dbReference>
<keyword evidence="2" id="KW-1185">Reference proteome</keyword>
<dbReference type="Proteomes" id="UP000824066">
    <property type="component" value="Chromosome"/>
</dbReference>
<gene>
    <name evidence="1" type="ORF">KSS97_05315</name>
</gene>
<accession>A0ABX8QGR5</accession>
<reference evidence="1 2" key="1">
    <citation type="journal article" date="2021" name="Microorganisms">
        <title>The Ever-Expanding Pseudomonas Genus: Description of 43 New Species and Partition of the Pseudomonas putida Group.</title>
        <authorList>
            <person name="Girard L."/>
            <person name="Lood C."/>
            <person name="Hofte M."/>
            <person name="Vandamme P."/>
            <person name="Rokni-Zadeh H."/>
            <person name="van Noort V."/>
            <person name="Lavigne R."/>
            <person name="De Mot R."/>
        </authorList>
    </citation>
    <scope>NUCLEOTIDE SEQUENCE [LARGE SCALE GENOMIC DNA]</scope>
    <source>
        <strain evidence="1 2">SWRI17</strain>
    </source>
</reference>
<protein>
    <submittedName>
        <fullName evidence="1">Uncharacterized protein</fullName>
    </submittedName>
</protein>
<name>A0ABX8QGR5_PSECO</name>
<proteinExistence type="predicted"/>